<dbReference type="InterPro" id="IPR045851">
    <property type="entry name" value="AMP-bd_C_sf"/>
</dbReference>
<dbReference type="Gene3D" id="3.40.50.12780">
    <property type="entry name" value="N-terminal domain of ligase-like"/>
    <property type="match status" value="1"/>
</dbReference>
<evidence type="ECO:0000313" key="4">
    <source>
        <dbReference type="Proteomes" id="UP000799536"/>
    </source>
</evidence>
<dbReference type="CDD" id="cd05911">
    <property type="entry name" value="Firefly_Luc_like"/>
    <property type="match status" value="1"/>
</dbReference>
<protein>
    <submittedName>
        <fullName evidence="3">Amp dependent CoA ligase</fullName>
    </submittedName>
</protein>
<dbReference type="Proteomes" id="UP000799536">
    <property type="component" value="Unassembled WGS sequence"/>
</dbReference>
<dbReference type="GO" id="GO:0019748">
    <property type="term" value="P:secondary metabolic process"/>
    <property type="evidence" value="ECO:0007669"/>
    <property type="project" value="TreeGrafter"/>
</dbReference>
<accession>A0A9P4MPI2</accession>
<dbReference type="InterPro" id="IPR020845">
    <property type="entry name" value="AMP-binding_CS"/>
</dbReference>
<dbReference type="AlphaFoldDB" id="A0A9P4MPI2"/>
<dbReference type="OrthoDB" id="6509636at2759"/>
<dbReference type="Gene3D" id="3.30.300.30">
    <property type="match status" value="1"/>
</dbReference>
<comment type="caution">
    <text evidence="3">The sequence shown here is derived from an EMBL/GenBank/DDBJ whole genome shotgun (WGS) entry which is preliminary data.</text>
</comment>
<dbReference type="GO" id="GO:0016405">
    <property type="term" value="F:CoA-ligase activity"/>
    <property type="evidence" value="ECO:0007669"/>
    <property type="project" value="TreeGrafter"/>
</dbReference>
<dbReference type="EMBL" id="ML994010">
    <property type="protein sequence ID" value="KAF2200694.1"/>
    <property type="molecule type" value="Genomic_DNA"/>
</dbReference>
<name>A0A9P4MPI2_9PLEO</name>
<gene>
    <name evidence="3" type="ORF">GQ43DRAFT_481367</name>
</gene>
<dbReference type="PROSITE" id="PS00455">
    <property type="entry name" value="AMP_BINDING"/>
    <property type="match status" value="1"/>
</dbReference>
<dbReference type="InterPro" id="IPR000873">
    <property type="entry name" value="AMP-dep_synth/lig_dom"/>
</dbReference>
<keyword evidence="3" id="KW-0436">Ligase</keyword>
<evidence type="ECO:0000313" key="3">
    <source>
        <dbReference type="EMBL" id="KAF2200694.1"/>
    </source>
</evidence>
<dbReference type="InterPro" id="IPR025110">
    <property type="entry name" value="AMP-bd_C"/>
</dbReference>
<sequence>MPFFAKEHSDIPTQDILSWHFDNPQYDIDKPIYLDAANPERKISAREGKSLIRKIAAGLRKHGLKRGDCVVVASFNDLYYPILALGIIAAGGVFTGSNPGYTAYEIAHHINITHAKFVICQPEIVKPILDAKHDVPKSNIFMFDTDGQAIPSGFQSWTTLLNQGEADWHRFNDLETAANTTAMLLFSSGTTGLPKAVQLSHQNLVAQHTLVLENQPVPYEVRRLIALPLFHAASTPVGVITPFRAGQAAYIMRRFELEPFLAAIERYKITELGIVPPIAVAIIMSPISKKYSLRSIRKAACGAAPLGKGPQARLKALLALEAPFTQVWGMTETSCVASMFGAFEHDDTGSVGRMLPNMDVKLVDDDGKDITAYGRRGEICIRGPLVSKGYFENPEANSRDWDSERFFHTGDIGYCDEKTGLWYIVDRKKELIKVRGFQVAPAELEATLLSHPSIIDSAVIGVKVSTNSEEPIEIPRAYVILRPGAPKPTEQEVIDYCAERLAKYKKLEGGVAFVEMIPKTASGKILKRVLREQAQREMGAKL</sequence>
<organism evidence="3 4">
    <name type="scientific">Delitschia confertaspora ATCC 74209</name>
    <dbReference type="NCBI Taxonomy" id="1513339"/>
    <lineage>
        <taxon>Eukaryota</taxon>
        <taxon>Fungi</taxon>
        <taxon>Dikarya</taxon>
        <taxon>Ascomycota</taxon>
        <taxon>Pezizomycotina</taxon>
        <taxon>Dothideomycetes</taxon>
        <taxon>Pleosporomycetidae</taxon>
        <taxon>Pleosporales</taxon>
        <taxon>Delitschiaceae</taxon>
        <taxon>Delitschia</taxon>
    </lineage>
</organism>
<reference evidence="3" key="1">
    <citation type="journal article" date="2020" name="Stud. Mycol.">
        <title>101 Dothideomycetes genomes: a test case for predicting lifestyles and emergence of pathogens.</title>
        <authorList>
            <person name="Haridas S."/>
            <person name="Albert R."/>
            <person name="Binder M."/>
            <person name="Bloem J."/>
            <person name="Labutti K."/>
            <person name="Salamov A."/>
            <person name="Andreopoulos B."/>
            <person name="Baker S."/>
            <person name="Barry K."/>
            <person name="Bills G."/>
            <person name="Bluhm B."/>
            <person name="Cannon C."/>
            <person name="Castanera R."/>
            <person name="Culley D."/>
            <person name="Daum C."/>
            <person name="Ezra D."/>
            <person name="Gonzalez J."/>
            <person name="Henrissat B."/>
            <person name="Kuo A."/>
            <person name="Liang C."/>
            <person name="Lipzen A."/>
            <person name="Lutzoni F."/>
            <person name="Magnuson J."/>
            <person name="Mondo S."/>
            <person name="Nolan M."/>
            <person name="Ohm R."/>
            <person name="Pangilinan J."/>
            <person name="Park H.-J."/>
            <person name="Ramirez L."/>
            <person name="Alfaro M."/>
            <person name="Sun H."/>
            <person name="Tritt A."/>
            <person name="Yoshinaga Y."/>
            <person name="Zwiers L.-H."/>
            <person name="Turgeon B."/>
            <person name="Goodwin S."/>
            <person name="Spatafora J."/>
            <person name="Crous P."/>
            <person name="Grigoriev I."/>
        </authorList>
    </citation>
    <scope>NUCLEOTIDE SEQUENCE</scope>
    <source>
        <strain evidence="3">ATCC 74209</strain>
    </source>
</reference>
<dbReference type="Pfam" id="PF00501">
    <property type="entry name" value="AMP-binding"/>
    <property type="match status" value="1"/>
</dbReference>
<dbReference type="InterPro" id="IPR042099">
    <property type="entry name" value="ANL_N_sf"/>
</dbReference>
<keyword evidence="4" id="KW-1185">Reference proteome</keyword>
<evidence type="ECO:0000259" key="1">
    <source>
        <dbReference type="Pfam" id="PF00501"/>
    </source>
</evidence>
<dbReference type="PANTHER" id="PTHR24096:SF265">
    <property type="entry name" value="ENZYME, PUTATIVE (AFU_ORTHOLOGUE AFUA_5G14270)-RELATED"/>
    <property type="match status" value="1"/>
</dbReference>
<dbReference type="SUPFAM" id="SSF56801">
    <property type="entry name" value="Acetyl-CoA synthetase-like"/>
    <property type="match status" value="1"/>
</dbReference>
<proteinExistence type="predicted"/>
<dbReference type="Pfam" id="PF13193">
    <property type="entry name" value="AMP-binding_C"/>
    <property type="match status" value="1"/>
</dbReference>
<feature type="domain" description="AMP-dependent synthetase/ligase" evidence="1">
    <location>
        <begin position="29"/>
        <end position="391"/>
    </location>
</feature>
<evidence type="ECO:0000259" key="2">
    <source>
        <dbReference type="Pfam" id="PF13193"/>
    </source>
</evidence>
<feature type="domain" description="AMP-binding enzyme C-terminal" evidence="2">
    <location>
        <begin position="443"/>
        <end position="524"/>
    </location>
</feature>
<dbReference type="PANTHER" id="PTHR24096">
    <property type="entry name" value="LONG-CHAIN-FATTY-ACID--COA LIGASE"/>
    <property type="match status" value="1"/>
</dbReference>